<evidence type="ECO:0000256" key="1">
    <source>
        <dbReference type="SAM" id="MobiDB-lite"/>
    </source>
</evidence>
<dbReference type="RefSeq" id="WP_314206539.1">
    <property type="nucleotide sequence ID" value="NZ_JAVTLL010000032.1"/>
</dbReference>
<feature type="domain" description="SEFIR" evidence="2">
    <location>
        <begin position="202"/>
        <end position="345"/>
    </location>
</feature>
<evidence type="ECO:0000313" key="4">
    <source>
        <dbReference type="Proteomes" id="UP001257948"/>
    </source>
</evidence>
<evidence type="ECO:0000259" key="2">
    <source>
        <dbReference type="PROSITE" id="PS51534"/>
    </source>
</evidence>
<dbReference type="InterPro" id="IPR000157">
    <property type="entry name" value="TIR_dom"/>
</dbReference>
<keyword evidence="3" id="KW-0675">Receptor</keyword>
<dbReference type="InterPro" id="IPR013568">
    <property type="entry name" value="SEFIR_dom"/>
</dbReference>
<proteinExistence type="predicted"/>
<organism evidence="3 4">
    <name type="scientific">Streptomyces justiciae</name>
    <dbReference type="NCBI Taxonomy" id="2780140"/>
    <lineage>
        <taxon>Bacteria</taxon>
        <taxon>Bacillati</taxon>
        <taxon>Actinomycetota</taxon>
        <taxon>Actinomycetes</taxon>
        <taxon>Kitasatosporales</taxon>
        <taxon>Streptomycetaceae</taxon>
        <taxon>Streptomyces</taxon>
    </lineage>
</organism>
<comment type="caution">
    <text evidence="3">The sequence shown here is derived from an EMBL/GenBank/DDBJ whole genome shotgun (WGS) entry which is preliminary data.</text>
</comment>
<feature type="compositionally biased region" description="Low complexity" evidence="1">
    <location>
        <begin position="180"/>
        <end position="194"/>
    </location>
</feature>
<dbReference type="Gene3D" id="3.40.50.10140">
    <property type="entry name" value="Toll/interleukin-1 receptor homology (TIR) domain"/>
    <property type="match status" value="1"/>
</dbReference>
<accession>A0ABU3M3Q3</accession>
<dbReference type="Pfam" id="PF13676">
    <property type="entry name" value="TIR_2"/>
    <property type="match status" value="1"/>
</dbReference>
<dbReference type="InterPro" id="IPR035897">
    <property type="entry name" value="Toll_tir_struct_dom_sf"/>
</dbReference>
<protein>
    <submittedName>
        <fullName evidence="3">Toll/interleukin-1 receptor domain-containing protein</fullName>
    </submittedName>
</protein>
<evidence type="ECO:0000313" key="3">
    <source>
        <dbReference type="EMBL" id="MDT7846136.1"/>
    </source>
</evidence>
<reference evidence="4" key="1">
    <citation type="submission" date="2023-07" db="EMBL/GenBank/DDBJ databases">
        <title>Draft genome sequence of the endophytic actinobacterium Streptomyces justiciae WPN32, a potential antibiotic producer.</title>
        <authorList>
            <person name="Yasawong M."/>
            <person name="Pana W."/>
            <person name="Ganta P."/>
            <person name="Santapan N."/>
            <person name="Songngamsuk T."/>
            <person name="Phatcharaharikarn M."/>
            <person name="Kerdtoob S."/>
            <person name="Nantapong N."/>
        </authorList>
    </citation>
    <scope>NUCLEOTIDE SEQUENCE [LARGE SCALE GENOMIC DNA]</scope>
    <source>
        <strain evidence="4">WPN32</strain>
    </source>
</reference>
<dbReference type="EMBL" id="JAVTLL010000032">
    <property type="protein sequence ID" value="MDT7846136.1"/>
    <property type="molecule type" value="Genomic_DNA"/>
</dbReference>
<name>A0ABU3M3Q3_9ACTN</name>
<dbReference type="Proteomes" id="UP001257948">
    <property type="component" value="Unassembled WGS sequence"/>
</dbReference>
<feature type="region of interest" description="Disordered" evidence="1">
    <location>
        <begin position="164"/>
        <end position="204"/>
    </location>
</feature>
<dbReference type="PROSITE" id="PS51534">
    <property type="entry name" value="SEFIR"/>
    <property type="match status" value="1"/>
</dbReference>
<gene>
    <name evidence="3" type="ORF">RQC66_36020</name>
</gene>
<keyword evidence="4" id="KW-1185">Reference proteome</keyword>
<sequence>MSNFFITSFAQAENENYVWRFHGDLTRAVRDRSGHEIVTEICRGGRGSANSDLVARAGVLVALCSPSYYADPGCGRDWALFQHRLGFVPAQRGPAPAATPVLVRWLPAEPPAGLPRAPVLTDPHDVYARKGLFTVIDDLGWNSGEYATALQELAERVCAGYKNRPPDLPAADRPAPPQAFPAAHTVPGPRSASPSAPPPQSGPRVFLSYAHAAAQPGHADSVLALADLLKRRGINARTDHEAAQEPQIWRLWMQEELDAADYILTVASPEYRVRAEQRRRGGVGLGVTWEGSYVLDEVYENPQTWVKRVIRVILPPYGRDDLPVFPGSASATYYRIDPSPAAAPAHDQLDALVRYLKRGPRPSP</sequence>